<keyword evidence="4" id="KW-0964">Secreted</keyword>
<evidence type="ECO:0000259" key="6">
    <source>
        <dbReference type="SMART" id="SM00235"/>
    </source>
</evidence>
<evidence type="ECO:0000313" key="7">
    <source>
        <dbReference type="EMBL" id="CAA9352133.1"/>
    </source>
</evidence>
<dbReference type="GO" id="GO:0008237">
    <property type="term" value="F:metallopeptidase activity"/>
    <property type="evidence" value="ECO:0007669"/>
    <property type="project" value="InterPro"/>
</dbReference>
<evidence type="ECO:0000256" key="5">
    <source>
        <dbReference type="ARBA" id="ARBA00022737"/>
    </source>
</evidence>
<proteinExistence type="inferred from homology"/>
<evidence type="ECO:0000256" key="1">
    <source>
        <dbReference type="ARBA" id="ARBA00001913"/>
    </source>
</evidence>
<comment type="similarity">
    <text evidence="3">Belongs to the peptidase M10B family.</text>
</comment>
<dbReference type="CDD" id="cd04277">
    <property type="entry name" value="ZnMc_serralysin_like"/>
    <property type="match status" value="1"/>
</dbReference>
<dbReference type="GO" id="GO:0005615">
    <property type="term" value="C:extracellular space"/>
    <property type="evidence" value="ECO:0007669"/>
    <property type="project" value="InterPro"/>
</dbReference>
<evidence type="ECO:0000256" key="3">
    <source>
        <dbReference type="ARBA" id="ARBA00009490"/>
    </source>
</evidence>
<dbReference type="Gene3D" id="3.40.390.10">
    <property type="entry name" value="Collagenase (Catalytic Domain)"/>
    <property type="match status" value="1"/>
</dbReference>
<dbReference type="SUPFAM" id="SSF55486">
    <property type="entry name" value="Metalloproteases ('zincins'), catalytic domain"/>
    <property type="match status" value="1"/>
</dbReference>
<feature type="domain" description="Peptidase metallopeptidase" evidence="6">
    <location>
        <begin position="63"/>
        <end position="243"/>
    </location>
</feature>
<dbReference type="InterPro" id="IPR001343">
    <property type="entry name" value="Hemolysn_Ca-bd"/>
</dbReference>
<dbReference type="GO" id="GO:0006508">
    <property type="term" value="P:proteolysis"/>
    <property type="evidence" value="ECO:0007669"/>
    <property type="project" value="InterPro"/>
</dbReference>
<dbReference type="PROSITE" id="PS00330">
    <property type="entry name" value="HEMOLYSIN_CALCIUM"/>
    <property type="match status" value="1"/>
</dbReference>
<dbReference type="GO" id="GO:0005509">
    <property type="term" value="F:calcium ion binding"/>
    <property type="evidence" value="ECO:0007669"/>
    <property type="project" value="InterPro"/>
</dbReference>
<protein>
    <recommendedName>
        <fullName evidence="6">Peptidase metallopeptidase domain-containing protein</fullName>
    </recommendedName>
</protein>
<dbReference type="PRINTS" id="PR00313">
    <property type="entry name" value="CABNDNGRPT"/>
</dbReference>
<dbReference type="InterPro" id="IPR018511">
    <property type="entry name" value="Hemolysin-typ_Ca-bd_CS"/>
</dbReference>
<dbReference type="SMART" id="SM00235">
    <property type="entry name" value="ZnMc"/>
    <property type="match status" value="1"/>
</dbReference>
<evidence type="ECO:0000256" key="2">
    <source>
        <dbReference type="ARBA" id="ARBA00004613"/>
    </source>
</evidence>
<dbReference type="Gene3D" id="2.150.10.10">
    <property type="entry name" value="Serralysin-like metalloprotease, C-terminal"/>
    <property type="match status" value="1"/>
</dbReference>
<dbReference type="AlphaFoldDB" id="A0A6J4M7G2"/>
<sequence>MCGVCQKLGLSLGHFDESLSGRGVVGYEPAITDPHLSLDPFAGDTYRGKIIADRDRIIDQIDSGRTIQANSGVITYTFLDQNLIGLYNNPNFGFTAGEGLAPFSEAQRTAARDNIQLWDDLIPQSFRETKGLGADIQFSNSTDPAQAYAYYPTKQGWKFQSDVFIHNPETNGSNGWLDFGGYGQSTMIHETGHALGLSHPGSYNFGPGFSVNYTNGAEYAQDSLQYSIMSYWSDRETGALVTSWNVFLAGQPQTPMIHDILTIQAKYGKDYTTRAGNTTYGFNSNAGNAVYDFTKNPYPMLAIWDGGGIDTIDASGFTTSQFIDLHEGSFSSVGGAAPSLEKVNADRAEWNRDSFSEPGDPYYLAPITQANYDALTVTRPGIIEGRIELATGVADIVATEFKNVSIAYGVTIENATGGSARDLLWGNQVANTLKGMAGDDVLNGYEGADKLFGGAGNDTFQFSNLEKGDRIEDWNAGDKIDLTKLDANAGVAGDQAFAYIGNAGFTKTAGQLRYANGLLQGDTNGDGIADFAVVVTGAPGLTAADILL</sequence>
<dbReference type="InterPro" id="IPR034033">
    <property type="entry name" value="Serralysin-like"/>
</dbReference>
<dbReference type="Pfam" id="PF00353">
    <property type="entry name" value="HemolysinCabind"/>
    <property type="match status" value="1"/>
</dbReference>
<keyword evidence="5" id="KW-0677">Repeat</keyword>
<dbReference type="GO" id="GO:0008270">
    <property type="term" value="F:zinc ion binding"/>
    <property type="evidence" value="ECO:0007669"/>
    <property type="project" value="InterPro"/>
</dbReference>
<name>A0A6J4M7G2_9HYPH</name>
<organism evidence="7">
    <name type="scientific">uncultured Microvirga sp</name>
    <dbReference type="NCBI Taxonomy" id="412392"/>
    <lineage>
        <taxon>Bacteria</taxon>
        <taxon>Pseudomonadati</taxon>
        <taxon>Pseudomonadota</taxon>
        <taxon>Alphaproteobacteria</taxon>
        <taxon>Hyphomicrobiales</taxon>
        <taxon>Methylobacteriaceae</taxon>
        <taxon>Microvirga</taxon>
        <taxon>environmental samples</taxon>
    </lineage>
</organism>
<comment type="cofactor">
    <cofactor evidence="1">
        <name>Ca(2+)</name>
        <dbReference type="ChEBI" id="CHEBI:29108"/>
    </cofactor>
</comment>
<dbReference type="InterPro" id="IPR006026">
    <property type="entry name" value="Peptidase_Metallo"/>
</dbReference>
<gene>
    <name evidence="7" type="ORF">AVDCRST_MAG90-2487</name>
</gene>
<dbReference type="Pfam" id="PF08548">
    <property type="entry name" value="Peptidase_M10_C"/>
    <property type="match status" value="2"/>
</dbReference>
<accession>A0A6J4M7G2</accession>
<evidence type="ECO:0000256" key="4">
    <source>
        <dbReference type="ARBA" id="ARBA00022525"/>
    </source>
</evidence>
<dbReference type="InterPro" id="IPR013858">
    <property type="entry name" value="Peptidase_M10B_C"/>
</dbReference>
<comment type="subcellular location">
    <subcellularLocation>
        <location evidence="2">Secreted</location>
    </subcellularLocation>
</comment>
<dbReference type="EMBL" id="CADCUC010000503">
    <property type="protein sequence ID" value="CAA9352133.1"/>
    <property type="molecule type" value="Genomic_DNA"/>
</dbReference>
<dbReference type="InterPro" id="IPR024079">
    <property type="entry name" value="MetalloPept_cat_dom_sf"/>
</dbReference>
<dbReference type="SUPFAM" id="SSF51120">
    <property type="entry name" value="beta-Roll"/>
    <property type="match status" value="1"/>
</dbReference>
<reference evidence="7" key="1">
    <citation type="submission" date="2020-02" db="EMBL/GenBank/DDBJ databases">
        <authorList>
            <person name="Meier V. D."/>
        </authorList>
    </citation>
    <scope>NUCLEOTIDE SEQUENCE</scope>
    <source>
        <strain evidence="7">AVDCRST_MAG90</strain>
    </source>
</reference>
<dbReference type="InterPro" id="IPR011049">
    <property type="entry name" value="Serralysin-like_metalloprot_C"/>
</dbReference>